<sequence length="115" mass="13251">MIVGVKICEAKDIVKKYENLGYVYIKSEIVDNEYMKLVFKDPIIPKENFIEIPNAPSTVTGTIPRVFLFKTDLPFDAAEETSEWIYKNIKKGVLVIPECIEFIGVENLYKTEKIE</sequence>
<organism evidence="1">
    <name type="scientific">virus sp. ctiha2</name>
    <dbReference type="NCBI Taxonomy" id="2827299"/>
    <lineage>
        <taxon>Viruses</taxon>
    </lineage>
</organism>
<accession>A0A8S5RGV0</accession>
<dbReference type="EMBL" id="BK059104">
    <property type="protein sequence ID" value="DAE30599.1"/>
    <property type="molecule type" value="Genomic_DNA"/>
</dbReference>
<protein>
    <submittedName>
        <fullName evidence="1">Uncharacterized protein</fullName>
    </submittedName>
</protein>
<evidence type="ECO:0000313" key="1">
    <source>
        <dbReference type="EMBL" id="DAE30599.1"/>
    </source>
</evidence>
<reference evidence="1" key="1">
    <citation type="journal article" date="2021" name="Proc. Natl. Acad. Sci. U.S.A.">
        <title>A Catalog of Tens of Thousands of Viruses from Human Metagenomes Reveals Hidden Associations with Chronic Diseases.</title>
        <authorList>
            <person name="Tisza M.J."/>
            <person name="Buck C.B."/>
        </authorList>
    </citation>
    <scope>NUCLEOTIDE SEQUENCE</scope>
    <source>
        <strain evidence="1">Ctiha2</strain>
    </source>
</reference>
<name>A0A8S5RGV0_9VIRU</name>
<proteinExistence type="predicted"/>